<dbReference type="PROSITE" id="PS51608">
    <property type="entry name" value="SAM_MT_UBIE"/>
    <property type="match status" value="1"/>
</dbReference>
<dbReference type="PANTHER" id="PTHR43591">
    <property type="entry name" value="METHYLTRANSFERASE"/>
    <property type="match status" value="1"/>
</dbReference>
<keyword evidence="4" id="KW-0949">S-adenosyl-L-methionine</keyword>
<proteinExistence type="predicted"/>
<dbReference type="RefSeq" id="WP_182958930.1">
    <property type="nucleotide sequence ID" value="NZ_JABEQM010000008.1"/>
</dbReference>
<sequence>MNRTSTGGPPKPDTSYFDRRSATYDRDEVHHRVVSLLLAAADIRPGSRVLDVATGTGILALAVAPGVGPTGQVVGVDISPGMLAEARRKAADVGVRNIDFVLADAERLHFPDRSFDQIFCASSLVLMSDIPRALRHWCDLLRPGGGIAFDTPARPFGLSQMIAESAAGHGVRLAYADVADTPGKCRRLLEAAGFEVVAVRTERAAATPVALDAAIAFWDSRLDHPAWQALRQSSPATRDAVRSDYIGRVTAAAVGGYVPNDTALNIAAGRKPA</sequence>
<dbReference type="Gene3D" id="3.40.50.150">
    <property type="entry name" value="Vaccinia Virus protein VP39"/>
    <property type="match status" value="1"/>
</dbReference>
<evidence type="ECO:0000259" key="5">
    <source>
        <dbReference type="Pfam" id="PF13649"/>
    </source>
</evidence>
<keyword evidence="3 6" id="KW-0808">Transferase</keyword>
<dbReference type="Pfam" id="PF13649">
    <property type="entry name" value="Methyltransf_25"/>
    <property type="match status" value="1"/>
</dbReference>
<gene>
    <name evidence="6" type="ORF">HLH28_11010</name>
</gene>
<dbReference type="AlphaFoldDB" id="A0A7W4PPQ7"/>
<dbReference type="GO" id="GO:0032259">
    <property type="term" value="P:methylation"/>
    <property type="evidence" value="ECO:0007669"/>
    <property type="project" value="UniProtKB-KW"/>
</dbReference>
<dbReference type="Proteomes" id="UP000578030">
    <property type="component" value="Unassembled WGS sequence"/>
</dbReference>
<dbReference type="InterPro" id="IPR041698">
    <property type="entry name" value="Methyltransf_25"/>
</dbReference>
<accession>A0A7W4PPQ7</accession>
<dbReference type="GO" id="GO:0008168">
    <property type="term" value="F:methyltransferase activity"/>
    <property type="evidence" value="ECO:0007669"/>
    <property type="project" value="UniProtKB-KW"/>
</dbReference>
<reference evidence="6 7" key="1">
    <citation type="submission" date="2020-04" db="EMBL/GenBank/DDBJ databases">
        <title>Description of novel Gluconacetobacter.</title>
        <authorList>
            <person name="Sombolestani A."/>
        </authorList>
    </citation>
    <scope>NUCLEOTIDE SEQUENCE [LARGE SCALE GENOMIC DNA]</scope>
    <source>
        <strain evidence="6 7">LMG 27802</strain>
    </source>
</reference>
<name>A0A7W4PPQ7_9PROT</name>
<dbReference type="CDD" id="cd02440">
    <property type="entry name" value="AdoMet_MTases"/>
    <property type="match status" value="1"/>
</dbReference>
<dbReference type="InterPro" id="IPR029063">
    <property type="entry name" value="SAM-dependent_MTases_sf"/>
</dbReference>
<dbReference type="EMBL" id="JABEQM010000008">
    <property type="protein sequence ID" value="MBB2202091.1"/>
    <property type="molecule type" value="Genomic_DNA"/>
</dbReference>
<organism evidence="6 7">
    <name type="scientific">Gluconacetobacter tumulisoli</name>
    <dbReference type="NCBI Taxonomy" id="1286189"/>
    <lineage>
        <taxon>Bacteria</taxon>
        <taxon>Pseudomonadati</taxon>
        <taxon>Pseudomonadota</taxon>
        <taxon>Alphaproteobacteria</taxon>
        <taxon>Acetobacterales</taxon>
        <taxon>Acetobacteraceae</taxon>
        <taxon>Gluconacetobacter</taxon>
    </lineage>
</organism>
<dbReference type="GO" id="GO:0009234">
    <property type="term" value="P:menaquinone biosynthetic process"/>
    <property type="evidence" value="ECO:0007669"/>
    <property type="project" value="UniProtKB-KW"/>
</dbReference>
<comment type="caution">
    <text evidence="6">The sequence shown here is derived from an EMBL/GenBank/DDBJ whole genome shotgun (WGS) entry which is preliminary data.</text>
</comment>
<evidence type="ECO:0000313" key="7">
    <source>
        <dbReference type="Proteomes" id="UP000578030"/>
    </source>
</evidence>
<evidence type="ECO:0000256" key="1">
    <source>
        <dbReference type="ARBA" id="ARBA00022428"/>
    </source>
</evidence>
<dbReference type="InterPro" id="IPR004033">
    <property type="entry name" value="UbiE/COQ5_MeTrFase"/>
</dbReference>
<dbReference type="PANTHER" id="PTHR43591:SF24">
    <property type="entry name" value="2-METHOXY-6-POLYPRENYL-1,4-BENZOQUINOL METHYLASE, MITOCHONDRIAL"/>
    <property type="match status" value="1"/>
</dbReference>
<dbReference type="SUPFAM" id="SSF53335">
    <property type="entry name" value="S-adenosyl-L-methionine-dependent methyltransferases"/>
    <property type="match status" value="1"/>
</dbReference>
<keyword evidence="7" id="KW-1185">Reference proteome</keyword>
<keyword evidence="1" id="KW-0474">Menaquinone biosynthesis</keyword>
<feature type="domain" description="Methyltransferase" evidence="5">
    <location>
        <begin position="49"/>
        <end position="145"/>
    </location>
</feature>
<evidence type="ECO:0000313" key="6">
    <source>
        <dbReference type="EMBL" id="MBB2202091.1"/>
    </source>
</evidence>
<evidence type="ECO:0000256" key="3">
    <source>
        <dbReference type="ARBA" id="ARBA00022679"/>
    </source>
</evidence>
<keyword evidence="2 6" id="KW-0489">Methyltransferase</keyword>
<evidence type="ECO:0000256" key="2">
    <source>
        <dbReference type="ARBA" id="ARBA00022603"/>
    </source>
</evidence>
<protein>
    <submittedName>
        <fullName evidence="6">Methyltransferase domain-containing protein</fullName>
    </submittedName>
</protein>
<evidence type="ECO:0000256" key="4">
    <source>
        <dbReference type="ARBA" id="ARBA00022691"/>
    </source>
</evidence>